<evidence type="ECO:0000313" key="2">
    <source>
        <dbReference type="Proteomes" id="UP000326671"/>
    </source>
</evidence>
<reference evidence="1 2" key="1">
    <citation type="submission" date="2019-09" db="EMBL/GenBank/DDBJ databases">
        <title>Whole genome sequences of isolates from the Mars Exploration Rovers.</title>
        <authorList>
            <person name="Seuylemezian A."/>
            <person name="Vaishampayan P."/>
        </authorList>
    </citation>
    <scope>NUCLEOTIDE SEQUENCE [LARGE SCALE GENOMIC DNA]</scope>
    <source>
        <strain evidence="1 2">MER_TA_151</strain>
    </source>
</reference>
<keyword evidence="2" id="KW-1185">Reference proteome</keyword>
<dbReference type="Proteomes" id="UP000326671">
    <property type="component" value="Unassembled WGS sequence"/>
</dbReference>
<dbReference type="InterPro" id="IPR042274">
    <property type="entry name" value="YycH/YycI_2"/>
</dbReference>
<dbReference type="Gene3D" id="3.30.310.160">
    <property type="entry name" value="YycH protein, domain 2"/>
    <property type="match status" value="1"/>
</dbReference>
<dbReference type="EMBL" id="VYKL01000050">
    <property type="protein sequence ID" value="KAA9013559.1"/>
    <property type="molecule type" value="Genomic_DNA"/>
</dbReference>
<sequence length="558" mass="63439">MNNGYFYPISYNYSSPQWFIRYFCGYPYPHYIIWVPVALGMVPALPSQSSYQAQPIRHKNDDPVESNLPRTGTISITAVGKYEENWAHPLDNGDAAEFKKYLLNKGWAIDIEHYDEHVSQEDFVLAGKTSDIMFHTGHGSDKGEFPLYPKGKILTWKDIGQLTKSKIMFMMTCSVLNVTEWGRLLRNGTHHIFGYTKPSKDREDKFIIREFLAKCFGEGGIAPMKILDAWEYVNTTYDEPWAVVSHRGNIDDYMVGVESGLTQDILGLDDIVRISSEGLETIEIKLEPIDQPIPAPMPAVEAPISGHHHGHHHHAAFELPSLYDVKVQHQRLDVERLAQNLLKGRAILTRNNFFDAHVYTDGQSNLYVYPTEAMIYEGTRARTKFNGTQESAVHTAEEFVKTKGGGMPSNAYVAEVKEQYESGAVETNRNIISYTIVYKNRVESVPVDGNYGDSIKVIVDNNGVSYMFRLWREVTSKEEIIGAPPVHELDARKIAEEFFIKNMKTLSPPKYEDLKQVYWSASFKEFQDKLPVAWKVTLSGKDIFVDAKTGRVLSQIIE</sequence>
<protein>
    <submittedName>
        <fullName evidence="1">Uncharacterized protein</fullName>
    </submittedName>
</protein>
<organism evidence="1 2">
    <name type="scientific">Niallia endozanthoxylica</name>
    <dbReference type="NCBI Taxonomy" id="2036016"/>
    <lineage>
        <taxon>Bacteria</taxon>
        <taxon>Bacillati</taxon>
        <taxon>Bacillota</taxon>
        <taxon>Bacilli</taxon>
        <taxon>Bacillales</taxon>
        <taxon>Bacillaceae</taxon>
        <taxon>Niallia</taxon>
    </lineage>
</organism>
<dbReference type="RefSeq" id="WP_150442679.1">
    <property type="nucleotide sequence ID" value="NZ_VYKL01000050.1"/>
</dbReference>
<comment type="caution">
    <text evidence="1">The sequence shown here is derived from an EMBL/GenBank/DDBJ whole genome shotgun (WGS) entry which is preliminary data.</text>
</comment>
<gene>
    <name evidence="1" type="ORF">F4V44_24750</name>
</gene>
<dbReference type="AlphaFoldDB" id="A0A5J5GYQ0"/>
<dbReference type="OrthoDB" id="2988718at2"/>
<accession>A0A5J5GYQ0</accession>
<evidence type="ECO:0000313" key="1">
    <source>
        <dbReference type="EMBL" id="KAA9013559.1"/>
    </source>
</evidence>
<proteinExistence type="predicted"/>
<name>A0A5J5GYQ0_9BACI</name>